<evidence type="ECO:0000313" key="3">
    <source>
        <dbReference type="EMBL" id="TIH37104.1"/>
    </source>
</evidence>
<reference evidence="3 4" key="1">
    <citation type="journal article" date="2019" name="Microorganisms">
        <title>Systematic Affiliation and Genome Analysis of Subtercola vilae DB165(T) with Particular Emphasis on Cold Adaptation of an Isolate from a High-Altitude Cold Volcano Lake.</title>
        <authorList>
            <person name="Villalobos A.S."/>
            <person name="Wiese J."/>
            <person name="Imhoff J.F."/>
            <person name="Dorador C."/>
            <person name="Keller A."/>
            <person name="Hentschel U."/>
        </authorList>
    </citation>
    <scope>NUCLEOTIDE SEQUENCE [LARGE SCALE GENOMIC DNA]</scope>
    <source>
        <strain evidence="3 4">DB165</strain>
    </source>
</reference>
<dbReference type="InterPro" id="IPR009197">
    <property type="entry name" value="MlrC"/>
</dbReference>
<feature type="domain" description="Microcystin LR degradation protein MlrC N-terminal" evidence="2">
    <location>
        <begin position="29"/>
        <end position="309"/>
    </location>
</feature>
<evidence type="ECO:0000259" key="2">
    <source>
        <dbReference type="Pfam" id="PF07364"/>
    </source>
</evidence>
<accession>A0A4V4RFB0</accession>
<dbReference type="Proteomes" id="UP000306192">
    <property type="component" value="Unassembled WGS sequence"/>
</dbReference>
<keyword evidence="4" id="KW-1185">Reference proteome</keyword>
<organism evidence="3 4">
    <name type="scientific">Subtercola vilae</name>
    <dbReference type="NCBI Taxonomy" id="2056433"/>
    <lineage>
        <taxon>Bacteria</taxon>
        <taxon>Bacillati</taxon>
        <taxon>Actinomycetota</taxon>
        <taxon>Actinomycetes</taxon>
        <taxon>Micrococcales</taxon>
        <taxon>Microbacteriaceae</taxon>
        <taxon>Subtercola</taxon>
    </lineage>
</organism>
<dbReference type="InterPro" id="IPR010799">
    <property type="entry name" value="MlrC_C"/>
</dbReference>
<protein>
    <submittedName>
        <fullName evidence="3">M81 family peptidase</fullName>
    </submittedName>
</protein>
<dbReference type="RefSeq" id="WP_136641915.1">
    <property type="nucleotide sequence ID" value="NZ_QYRT01000013.1"/>
</dbReference>
<dbReference type="OrthoDB" id="9815420at2"/>
<dbReference type="AlphaFoldDB" id="A0A4V4RFB0"/>
<gene>
    <name evidence="3" type="ORF">D4765_08775</name>
</gene>
<dbReference type="Pfam" id="PF07364">
    <property type="entry name" value="DUF1485"/>
    <property type="match status" value="1"/>
</dbReference>
<comment type="caution">
    <text evidence="3">The sequence shown here is derived from an EMBL/GenBank/DDBJ whole genome shotgun (WGS) entry which is preliminary data.</text>
</comment>
<evidence type="ECO:0000313" key="4">
    <source>
        <dbReference type="Proteomes" id="UP000306192"/>
    </source>
</evidence>
<dbReference type="EMBL" id="QYRT01000013">
    <property type="protein sequence ID" value="TIH37104.1"/>
    <property type="molecule type" value="Genomic_DNA"/>
</dbReference>
<evidence type="ECO:0000259" key="1">
    <source>
        <dbReference type="Pfam" id="PF07171"/>
    </source>
</evidence>
<dbReference type="PIRSF" id="PIRSF012702">
    <property type="entry name" value="UCP012702"/>
    <property type="match status" value="1"/>
</dbReference>
<dbReference type="InterPro" id="IPR015995">
    <property type="entry name" value="MlrC_N"/>
</dbReference>
<name>A0A4V4RFB0_9MICO</name>
<dbReference type="Pfam" id="PF07171">
    <property type="entry name" value="MlrC_C"/>
    <property type="match status" value="1"/>
</dbReference>
<proteinExistence type="predicted"/>
<sequence length="515" mass="54353">MSSANLPSPALPSPALPSPALPSAALPNVAIAGLAIESSTFSPARTDAAAFRPRRGAEVLEEYPFLAPGTPLRRAANWLPALTGRALPGGMVTAAAFDELAGEIVERLSVMPSLDGLYFDIHGAMSVEGLDDPEAVLLERIRAVIGPAAVVSASMDLHGNVSRRLVELVDLITCDRTAPHVDTEETRERAVGNLVRQLGSGGPKPFKAWVPLPLLLPGEKTSTRLDPAKSVYALVPEVEATDGVLDAAVWVGYAWADEPRNRAAVVVTGRDAAAVAAGAERLAAAFWKARADFEFVAATDTFAGALDTALASDRRPFLISDSGDNPTAGGAGDVSWGLRELLARPEFRSADAPSVIYASLPAPDAVAEAVRAGVGATVTVSAGAEVDRRHAGPVTFEGVVHSIRHGDPNAVTEVVIRTGSVFVILTGLRKPYHLERDFTELNLDPRSSAIVIVKIGYLEPQLFDLSEGWVLALTPGGVDQDIARLGHRRVERPIYPFDADMPEPDLGARLIGEAE</sequence>
<feature type="domain" description="Microcystin LR degradation protein MlrC C-terminal" evidence="1">
    <location>
        <begin position="319"/>
        <end position="489"/>
    </location>
</feature>